<dbReference type="AlphaFoldDB" id="J7LBC7"/>
<sequence>MVEHPGLFLGQNHHSPRAVGKPLEHVSSLLYRAVRQGRFIPTQLFRI</sequence>
<organism evidence="1 2">
    <name type="scientific">Nocardiopsis alba (strain ATCC BAA-2165 / BE74)</name>
    <dbReference type="NCBI Taxonomy" id="1205910"/>
    <lineage>
        <taxon>Bacteria</taxon>
        <taxon>Bacillati</taxon>
        <taxon>Actinomycetota</taxon>
        <taxon>Actinomycetes</taxon>
        <taxon>Streptosporangiales</taxon>
        <taxon>Nocardiopsidaceae</taxon>
        <taxon>Nocardiopsis</taxon>
    </lineage>
</organism>
<dbReference type="Proteomes" id="UP000003779">
    <property type="component" value="Chromosome"/>
</dbReference>
<evidence type="ECO:0000313" key="2">
    <source>
        <dbReference type="Proteomes" id="UP000003779"/>
    </source>
</evidence>
<dbReference type="KEGG" id="nal:B005_2578"/>
<accession>J7LBC7</accession>
<reference evidence="1 2" key="1">
    <citation type="journal article" date="2012" name="J. Bacteriol.">
        <title>Whole-Genome Sequence of Nocardiopsis alba Strain ATCC BAA-2165, Associated with Honeybees.</title>
        <authorList>
            <person name="Qiao J."/>
            <person name="Chen L."/>
            <person name="Li Y."/>
            <person name="Wang J."/>
            <person name="Zhang W."/>
            <person name="Chen S."/>
        </authorList>
    </citation>
    <scope>NUCLEOTIDE SEQUENCE [LARGE SCALE GENOMIC DNA]</scope>
    <source>
        <strain evidence="2">ATCC BAA-2165 / BE74</strain>
    </source>
</reference>
<dbReference type="EMBL" id="CP003788">
    <property type="protein sequence ID" value="AFR07792.1"/>
    <property type="molecule type" value="Genomic_DNA"/>
</dbReference>
<dbReference type="PATRIC" id="fig|1205910.3.peg.2434"/>
<name>J7LBC7_NOCAA</name>
<proteinExistence type="predicted"/>
<evidence type="ECO:0000313" key="1">
    <source>
        <dbReference type="EMBL" id="AFR07792.1"/>
    </source>
</evidence>
<protein>
    <submittedName>
        <fullName evidence="1">Uncharacterized protein</fullName>
    </submittedName>
</protein>
<gene>
    <name evidence="1" type="ordered locus">B005_2578</name>
</gene>
<dbReference type="HOGENOM" id="CLU_3170796_0_0_11"/>
<reference evidence="2" key="2">
    <citation type="submission" date="2012-08" db="EMBL/GenBank/DDBJ databases">
        <title>Whole-genome sequence of Nocardiopsis alba strain ATCC BAA-2165 associated with honeybees.</title>
        <authorList>
            <person name="Qiao J."/>
            <person name="Chen L."/>
            <person name="Li Y."/>
            <person name="Wang J."/>
            <person name="Zhang W."/>
            <person name="Chen S."/>
        </authorList>
    </citation>
    <scope>NUCLEOTIDE SEQUENCE [LARGE SCALE GENOMIC DNA]</scope>
    <source>
        <strain evidence="2">ATCC BAA-2165 / BE74</strain>
    </source>
</reference>